<dbReference type="PANTHER" id="PTHR32196:SF71">
    <property type="entry name" value="AUTOINDUCER 2 IMPORT SYSTEM PERMEASE PROTEIN LSRD"/>
    <property type="match status" value="1"/>
</dbReference>
<keyword evidence="6 9" id="KW-1133">Transmembrane helix</keyword>
<keyword evidence="7 9" id="KW-0472">Membrane</keyword>
<dbReference type="RefSeq" id="WP_050639180.1">
    <property type="nucleotide sequence ID" value="NZ_CABKUE010000005.1"/>
</dbReference>
<keyword evidence="5 9" id="KW-0812">Transmembrane</keyword>
<dbReference type="AlphaFoldDB" id="A0A174EJY8"/>
<evidence type="ECO:0000313" key="10">
    <source>
        <dbReference type="EMBL" id="CUO38282.1"/>
    </source>
</evidence>
<feature type="transmembrane region" description="Helical" evidence="9">
    <location>
        <begin position="33"/>
        <end position="54"/>
    </location>
</feature>
<dbReference type="Pfam" id="PF02653">
    <property type="entry name" value="BPD_transp_2"/>
    <property type="match status" value="1"/>
</dbReference>
<accession>A0A174EJY8</accession>
<dbReference type="PANTHER" id="PTHR32196">
    <property type="entry name" value="ABC TRANSPORTER PERMEASE PROTEIN YPHD-RELATED-RELATED"/>
    <property type="match status" value="1"/>
</dbReference>
<feature type="transmembrane region" description="Helical" evidence="9">
    <location>
        <begin position="66"/>
        <end position="85"/>
    </location>
</feature>
<dbReference type="Proteomes" id="UP000095544">
    <property type="component" value="Unassembled WGS sequence"/>
</dbReference>
<evidence type="ECO:0000256" key="4">
    <source>
        <dbReference type="ARBA" id="ARBA00022519"/>
    </source>
</evidence>
<feature type="transmembrane region" description="Helical" evidence="9">
    <location>
        <begin position="193"/>
        <end position="212"/>
    </location>
</feature>
<dbReference type="CDD" id="cd06579">
    <property type="entry name" value="TM_PBP1_transp_AraH_like"/>
    <property type="match status" value="1"/>
</dbReference>
<sequence length="349" mass="37803">MSEQINKNPNPSAPKVDTRKEEINKFSLIFNKLGIYVVVVALIIIGMIVSKGTFFAASNIQSILEAVALIGMVSAGLIFITYSGNMTDMSIPLTMAVGGMMTVQTINFGFPVAMLIGILSGVIIGFINGFMIGKLRANPIIWTWGFNLLLSGIVRVVWEGKQLYADKVAKDTEFAQNAANTFFSIARTYIGKYISLMAIVMIVIMIIAWFIHAKTKFGQKLKIIGTNYEVAKFSGINCAKTLITAYIINGVCASIGGIFFAALRKTASYENGTGYDFSCLTAVLLGGCLLNGGKGSVVGTFGGVIAYGILNNILSWIGLGTYEKYLVQGLVFLFIVWLNTYSNRKLGRA</sequence>
<feature type="transmembrane region" description="Helical" evidence="9">
    <location>
        <begin position="139"/>
        <end position="158"/>
    </location>
</feature>
<dbReference type="OrthoDB" id="45037at2"/>
<evidence type="ECO:0000256" key="7">
    <source>
        <dbReference type="ARBA" id="ARBA00023136"/>
    </source>
</evidence>
<dbReference type="GO" id="GO:0005886">
    <property type="term" value="C:plasma membrane"/>
    <property type="evidence" value="ECO:0007669"/>
    <property type="project" value="UniProtKB-SubCell"/>
</dbReference>
<evidence type="ECO:0000256" key="8">
    <source>
        <dbReference type="ARBA" id="ARBA00039381"/>
    </source>
</evidence>
<dbReference type="STRING" id="39482.ERS852491_02046"/>
<keyword evidence="4" id="KW-0997">Cell inner membrane</keyword>
<feature type="transmembrane region" description="Helical" evidence="9">
    <location>
        <begin position="325"/>
        <end position="342"/>
    </location>
</feature>
<evidence type="ECO:0000256" key="5">
    <source>
        <dbReference type="ARBA" id="ARBA00022692"/>
    </source>
</evidence>
<evidence type="ECO:0000256" key="6">
    <source>
        <dbReference type="ARBA" id="ARBA00022989"/>
    </source>
</evidence>
<name>A0A174EJY8_9FIRM</name>
<feature type="transmembrane region" description="Helical" evidence="9">
    <location>
        <begin position="105"/>
        <end position="127"/>
    </location>
</feature>
<proteinExistence type="predicted"/>
<evidence type="ECO:0000256" key="1">
    <source>
        <dbReference type="ARBA" id="ARBA00004651"/>
    </source>
</evidence>
<keyword evidence="3" id="KW-1003">Cell membrane</keyword>
<evidence type="ECO:0000256" key="3">
    <source>
        <dbReference type="ARBA" id="ARBA00022475"/>
    </source>
</evidence>
<keyword evidence="2" id="KW-0813">Transport</keyword>
<feature type="transmembrane region" description="Helical" evidence="9">
    <location>
        <begin position="242"/>
        <end position="262"/>
    </location>
</feature>
<dbReference type="InterPro" id="IPR001851">
    <property type="entry name" value="ABC_transp_permease"/>
</dbReference>
<evidence type="ECO:0000256" key="2">
    <source>
        <dbReference type="ARBA" id="ARBA00022448"/>
    </source>
</evidence>
<evidence type="ECO:0000313" key="11">
    <source>
        <dbReference type="Proteomes" id="UP000095544"/>
    </source>
</evidence>
<reference evidence="10 11" key="1">
    <citation type="submission" date="2015-09" db="EMBL/GenBank/DDBJ databases">
        <authorList>
            <consortium name="Pathogen Informatics"/>
        </authorList>
    </citation>
    <scope>NUCLEOTIDE SEQUENCE [LARGE SCALE GENOMIC DNA]</scope>
    <source>
        <strain evidence="10 11">2789STDY5834876</strain>
    </source>
</reference>
<protein>
    <recommendedName>
        <fullName evidence="8">Autoinducer 2 import system permease protein LsrD</fullName>
    </recommendedName>
</protein>
<dbReference type="EMBL" id="CYZU01000016">
    <property type="protein sequence ID" value="CUO38282.1"/>
    <property type="molecule type" value="Genomic_DNA"/>
</dbReference>
<organism evidence="10 11">
    <name type="scientific">Faecalicatena contorta</name>
    <dbReference type="NCBI Taxonomy" id="39482"/>
    <lineage>
        <taxon>Bacteria</taxon>
        <taxon>Bacillati</taxon>
        <taxon>Bacillota</taxon>
        <taxon>Clostridia</taxon>
        <taxon>Lachnospirales</taxon>
        <taxon>Lachnospiraceae</taxon>
        <taxon>Faecalicatena</taxon>
    </lineage>
</organism>
<dbReference type="GO" id="GO:0022857">
    <property type="term" value="F:transmembrane transporter activity"/>
    <property type="evidence" value="ECO:0007669"/>
    <property type="project" value="InterPro"/>
</dbReference>
<evidence type="ECO:0000256" key="9">
    <source>
        <dbReference type="SAM" id="Phobius"/>
    </source>
</evidence>
<comment type="subcellular location">
    <subcellularLocation>
        <location evidence="1">Cell membrane</location>
        <topology evidence="1">Multi-pass membrane protein</topology>
    </subcellularLocation>
</comment>
<gene>
    <name evidence="10" type="primary">rbsC_8</name>
    <name evidence="10" type="ORF">ERS852491_02046</name>
</gene>